<dbReference type="VEuPathDB" id="FungiDB:I303_02623"/>
<dbReference type="RefSeq" id="XP_018264456.1">
    <property type="nucleotide sequence ID" value="XM_018405962.1"/>
</dbReference>
<dbReference type="Proteomes" id="UP000078595">
    <property type="component" value="Chromosome 3"/>
</dbReference>
<dbReference type="OrthoDB" id="2563286at2759"/>
<reference evidence="2" key="1">
    <citation type="submission" date="2013-07" db="EMBL/GenBank/DDBJ databases">
        <title>The Genome Sequence of Cryptococcus dejecticola CBS10117.</title>
        <authorList>
            <consortium name="The Broad Institute Genome Sequencing Platform"/>
            <person name="Cuomo C."/>
            <person name="Litvintseva A."/>
            <person name="Chen Y."/>
            <person name="Heitman J."/>
            <person name="Sun S."/>
            <person name="Springer D."/>
            <person name="Dromer F."/>
            <person name="Young S.K."/>
            <person name="Zeng Q."/>
            <person name="Gargeya S."/>
            <person name="Fitzgerald M."/>
            <person name="Abouelleil A."/>
            <person name="Alvarado L."/>
            <person name="Berlin A.M."/>
            <person name="Chapman S.B."/>
            <person name="Dewar J."/>
            <person name="Goldberg J."/>
            <person name="Griggs A."/>
            <person name="Gujja S."/>
            <person name="Hansen M."/>
            <person name="Howarth C."/>
            <person name="Imamovic A."/>
            <person name="Larimer J."/>
            <person name="McCowan C."/>
            <person name="Murphy C."/>
            <person name="Pearson M."/>
            <person name="Priest M."/>
            <person name="Roberts A."/>
            <person name="Saif S."/>
            <person name="Shea T."/>
            <person name="Sykes S."/>
            <person name="Wortman J."/>
            <person name="Nusbaum C."/>
            <person name="Birren B."/>
        </authorList>
    </citation>
    <scope>NUCLEOTIDE SEQUENCE [LARGE SCALE GENOMIC DNA]</scope>
    <source>
        <strain evidence="2">CBS 10117</strain>
    </source>
</reference>
<feature type="compositionally biased region" description="Basic residues" evidence="1">
    <location>
        <begin position="120"/>
        <end position="133"/>
    </location>
</feature>
<evidence type="ECO:0000313" key="2">
    <source>
        <dbReference type="EMBL" id="OBR86614.1"/>
    </source>
</evidence>
<evidence type="ECO:0000256" key="1">
    <source>
        <dbReference type="SAM" id="MobiDB-lite"/>
    </source>
</evidence>
<dbReference type="AlphaFoldDB" id="A0A1A6A982"/>
<dbReference type="EMBL" id="CP144532">
    <property type="protein sequence ID" value="WWC60046.1"/>
    <property type="molecule type" value="Genomic_DNA"/>
</dbReference>
<feature type="region of interest" description="Disordered" evidence="1">
    <location>
        <begin position="65"/>
        <end position="94"/>
    </location>
</feature>
<feature type="compositionally biased region" description="Polar residues" evidence="1">
    <location>
        <begin position="65"/>
        <end position="79"/>
    </location>
</feature>
<feature type="region of interest" description="Disordered" evidence="1">
    <location>
        <begin position="110"/>
        <end position="133"/>
    </location>
</feature>
<organism evidence="2">
    <name type="scientific">Kwoniella dejecticola CBS 10117</name>
    <dbReference type="NCBI Taxonomy" id="1296121"/>
    <lineage>
        <taxon>Eukaryota</taxon>
        <taxon>Fungi</taxon>
        <taxon>Dikarya</taxon>
        <taxon>Basidiomycota</taxon>
        <taxon>Agaricomycotina</taxon>
        <taxon>Tremellomycetes</taxon>
        <taxon>Tremellales</taxon>
        <taxon>Cryptococcaceae</taxon>
        <taxon>Kwoniella</taxon>
    </lineage>
</organism>
<protein>
    <submittedName>
        <fullName evidence="2">Uncharacterized protein</fullName>
    </submittedName>
</protein>
<dbReference type="EMBL" id="KI894029">
    <property type="protein sequence ID" value="OBR86614.1"/>
    <property type="molecule type" value="Genomic_DNA"/>
</dbReference>
<reference evidence="3" key="3">
    <citation type="submission" date="2024-02" db="EMBL/GenBank/DDBJ databases">
        <title>Comparative genomics of Cryptococcus and Kwoniella reveals pathogenesis evolution and contrasting modes of karyotype evolution via chromosome fusion or intercentromeric recombination.</title>
        <authorList>
            <person name="Coelho M.A."/>
            <person name="David-Palma M."/>
            <person name="Shea T."/>
            <person name="Bowers K."/>
            <person name="McGinley-Smith S."/>
            <person name="Mohammad A.W."/>
            <person name="Gnirke A."/>
            <person name="Yurkov A.M."/>
            <person name="Nowrousian M."/>
            <person name="Sun S."/>
            <person name="Cuomo C.A."/>
            <person name="Heitman J."/>
        </authorList>
    </citation>
    <scope>NUCLEOTIDE SEQUENCE</scope>
    <source>
        <strain evidence="3">CBS 10117</strain>
    </source>
</reference>
<keyword evidence="4" id="KW-1185">Reference proteome</keyword>
<dbReference type="KEGG" id="kdj:28966322"/>
<sequence>MAARAVQSAGTNVYCYFACPETVDGTSLAFVDSDSHDYYDDAAHYNSCYYAYQKECKYNDDGTQYISPSPDFQNPSSCPETAPAGPCQAGGNPDRNAYFRKRAVPRALTPAEQRLAARQYRPRYSRRSRINDQ</sequence>
<evidence type="ECO:0000313" key="3">
    <source>
        <dbReference type="EMBL" id="WWC60046.1"/>
    </source>
</evidence>
<accession>A0A1A6A982</accession>
<evidence type="ECO:0000313" key="4">
    <source>
        <dbReference type="Proteomes" id="UP000078595"/>
    </source>
</evidence>
<name>A0A1A6A982_9TREE</name>
<proteinExistence type="predicted"/>
<gene>
    <name evidence="2" type="ORF">I303_02623</name>
    <name evidence="3" type="ORF">I303_102609</name>
</gene>
<reference evidence="3" key="2">
    <citation type="submission" date="2013-07" db="EMBL/GenBank/DDBJ databases">
        <authorList>
            <consortium name="The Broad Institute Genome Sequencing Platform"/>
            <person name="Cuomo C."/>
            <person name="Litvintseva A."/>
            <person name="Chen Y."/>
            <person name="Heitman J."/>
            <person name="Sun S."/>
            <person name="Springer D."/>
            <person name="Dromer F."/>
            <person name="Young S.K."/>
            <person name="Zeng Q."/>
            <person name="Gargeya S."/>
            <person name="Fitzgerald M."/>
            <person name="Abouelleil A."/>
            <person name="Alvarado L."/>
            <person name="Berlin A.M."/>
            <person name="Chapman S.B."/>
            <person name="Dewar J."/>
            <person name="Goldberg J."/>
            <person name="Griggs A."/>
            <person name="Gujja S."/>
            <person name="Hansen M."/>
            <person name="Howarth C."/>
            <person name="Imamovic A."/>
            <person name="Larimer J."/>
            <person name="McCowan C."/>
            <person name="Murphy C."/>
            <person name="Pearson M."/>
            <person name="Priest M."/>
            <person name="Roberts A."/>
            <person name="Saif S."/>
            <person name="Shea T."/>
            <person name="Sykes S."/>
            <person name="Wortman J."/>
            <person name="Nusbaum C."/>
            <person name="Birren B."/>
        </authorList>
    </citation>
    <scope>NUCLEOTIDE SEQUENCE</scope>
    <source>
        <strain evidence="3">CBS 10117</strain>
    </source>
</reference>
<dbReference type="GeneID" id="28966322"/>